<evidence type="ECO:0000259" key="1">
    <source>
        <dbReference type="Pfam" id="PF04149"/>
    </source>
</evidence>
<evidence type="ECO:0000313" key="3">
    <source>
        <dbReference type="Proteomes" id="UP000248544"/>
    </source>
</evidence>
<reference evidence="2 3" key="1">
    <citation type="submission" date="2018-01" db="EMBL/GenBank/DDBJ databases">
        <title>Draft genome sequence of Sphaerisporangium sp. 7K107.</title>
        <authorList>
            <person name="Sahin N."/>
            <person name="Saygin H."/>
            <person name="Ay H."/>
        </authorList>
    </citation>
    <scope>NUCLEOTIDE SEQUENCE [LARGE SCALE GENOMIC DNA]</scope>
    <source>
        <strain evidence="2 3">7K107</strain>
    </source>
</reference>
<protein>
    <submittedName>
        <fullName evidence="2">DUF397 domain-containing protein</fullName>
    </submittedName>
</protein>
<comment type="caution">
    <text evidence="2">The sequence shown here is derived from an EMBL/GenBank/DDBJ whole genome shotgun (WGS) entry which is preliminary data.</text>
</comment>
<dbReference type="Proteomes" id="UP000248544">
    <property type="component" value="Unassembled WGS sequence"/>
</dbReference>
<dbReference type="InterPro" id="IPR007278">
    <property type="entry name" value="DUF397"/>
</dbReference>
<dbReference type="EMBL" id="POUA01000288">
    <property type="protein sequence ID" value="PZG34224.1"/>
    <property type="molecule type" value="Genomic_DNA"/>
</dbReference>
<evidence type="ECO:0000313" key="2">
    <source>
        <dbReference type="EMBL" id="PZG34224.1"/>
    </source>
</evidence>
<proteinExistence type="predicted"/>
<dbReference type="Pfam" id="PF04149">
    <property type="entry name" value="DUF397"/>
    <property type="match status" value="1"/>
</dbReference>
<gene>
    <name evidence="2" type="ORF">C1I98_28355</name>
</gene>
<name>A0A2W2H588_9ACTN</name>
<sequence length="78" mass="8550">MRGRAPIQADIKSESISAAWRKSSRSNADGECVEVARLSNDRIALRDSKASHGLVLMFSGNEWREFTTGLTRGESPAL</sequence>
<feature type="domain" description="DUF397" evidence="1">
    <location>
        <begin position="18"/>
        <end position="70"/>
    </location>
</feature>
<keyword evidence="3" id="KW-1185">Reference proteome</keyword>
<organism evidence="2 3">
    <name type="scientific">Spongiactinospora gelatinilytica</name>
    <dbReference type="NCBI Taxonomy" id="2666298"/>
    <lineage>
        <taxon>Bacteria</taxon>
        <taxon>Bacillati</taxon>
        <taxon>Actinomycetota</taxon>
        <taxon>Actinomycetes</taxon>
        <taxon>Streptosporangiales</taxon>
        <taxon>Streptosporangiaceae</taxon>
        <taxon>Spongiactinospora</taxon>
    </lineage>
</organism>
<accession>A0A2W2H588</accession>
<dbReference type="AlphaFoldDB" id="A0A2W2H588"/>